<proteinExistence type="predicted"/>
<comment type="caution">
    <text evidence="3">The sequence shown here is derived from an EMBL/GenBank/DDBJ whole genome shotgun (WGS) entry which is preliminary data.</text>
</comment>
<dbReference type="Gene3D" id="3.40.50.2000">
    <property type="entry name" value="Glycogen Phosphorylase B"/>
    <property type="match status" value="2"/>
</dbReference>
<feature type="domain" description="Glycosyl transferase family 1" evidence="1">
    <location>
        <begin position="207"/>
        <end position="367"/>
    </location>
</feature>
<evidence type="ECO:0008006" key="5">
    <source>
        <dbReference type="Google" id="ProtNLM"/>
    </source>
</evidence>
<dbReference type="Pfam" id="PF00534">
    <property type="entry name" value="Glycos_transf_1"/>
    <property type="match status" value="1"/>
</dbReference>
<dbReference type="Proteomes" id="UP000252107">
    <property type="component" value="Unassembled WGS sequence"/>
</dbReference>
<dbReference type="InterPro" id="IPR028098">
    <property type="entry name" value="Glyco_trans_4-like_N"/>
</dbReference>
<evidence type="ECO:0000259" key="2">
    <source>
        <dbReference type="Pfam" id="PF13439"/>
    </source>
</evidence>
<dbReference type="PANTHER" id="PTHR12526">
    <property type="entry name" value="GLYCOSYLTRANSFERASE"/>
    <property type="match status" value="1"/>
</dbReference>
<organism evidence="3 4">
    <name type="scientific">Nostoc minutum NIES-26</name>
    <dbReference type="NCBI Taxonomy" id="1844469"/>
    <lineage>
        <taxon>Bacteria</taxon>
        <taxon>Bacillati</taxon>
        <taxon>Cyanobacteriota</taxon>
        <taxon>Cyanophyceae</taxon>
        <taxon>Nostocales</taxon>
        <taxon>Nostocaceae</taxon>
        <taxon>Nostoc</taxon>
    </lineage>
</organism>
<dbReference type="AlphaFoldDB" id="A0A367QNZ6"/>
<gene>
    <name evidence="3" type="ORF">A6770_27695</name>
</gene>
<dbReference type="EMBL" id="LXQD01000314">
    <property type="protein sequence ID" value="RCJ25520.1"/>
    <property type="molecule type" value="Genomic_DNA"/>
</dbReference>
<dbReference type="PANTHER" id="PTHR12526:SF627">
    <property type="entry name" value="D-RHAMNOSYLTRANSFERASE WBPZ"/>
    <property type="match status" value="1"/>
</dbReference>
<reference evidence="3" key="1">
    <citation type="submission" date="2016-04" db="EMBL/GenBank/DDBJ databases">
        <authorList>
            <person name="Tabuchi Yagui T.R."/>
        </authorList>
    </citation>
    <scope>NUCLEOTIDE SEQUENCE [LARGE SCALE GENOMIC DNA]</scope>
    <source>
        <strain evidence="3">NIES-26</strain>
    </source>
</reference>
<dbReference type="Pfam" id="PF13439">
    <property type="entry name" value="Glyco_transf_4"/>
    <property type="match status" value="1"/>
</dbReference>
<evidence type="ECO:0000313" key="4">
    <source>
        <dbReference type="Proteomes" id="UP000252107"/>
    </source>
</evidence>
<protein>
    <recommendedName>
        <fullName evidence="5">Glycosyl transferase</fullName>
    </recommendedName>
</protein>
<feature type="domain" description="Glycosyltransferase subfamily 4-like N-terminal" evidence="2">
    <location>
        <begin position="17"/>
        <end position="196"/>
    </location>
</feature>
<evidence type="ECO:0000259" key="1">
    <source>
        <dbReference type="Pfam" id="PF00534"/>
    </source>
</evidence>
<accession>A0A367QNZ6</accession>
<keyword evidence="4" id="KW-1185">Reference proteome</keyword>
<dbReference type="GO" id="GO:0016757">
    <property type="term" value="F:glycosyltransferase activity"/>
    <property type="evidence" value="ECO:0007669"/>
    <property type="project" value="InterPro"/>
</dbReference>
<dbReference type="InterPro" id="IPR001296">
    <property type="entry name" value="Glyco_trans_1"/>
</dbReference>
<dbReference type="SUPFAM" id="SSF53756">
    <property type="entry name" value="UDP-Glycosyltransferase/glycogen phosphorylase"/>
    <property type="match status" value="1"/>
</dbReference>
<dbReference type="CDD" id="cd03801">
    <property type="entry name" value="GT4_PimA-like"/>
    <property type="match status" value="1"/>
</dbReference>
<evidence type="ECO:0000313" key="3">
    <source>
        <dbReference type="EMBL" id="RCJ25520.1"/>
    </source>
</evidence>
<name>A0A367QNZ6_9NOSO</name>
<sequence>MVVLKVVFITHYVNLYGANRSLLNLIDGLKHYNVEPFVVAPSEGKISDALRTRNVQFATIPIQYWVGSRTDENHSGNNLYQTALYRREATKRLYKNLKILPSLKNQLQAWNVDIVYTNSSVTPVGALVARMLKIPHVWHLREFIDIDYNFHHDWGKTIFNYFLSQADAQIAISESIRSHFISGLSPERVHVIYNGIASIADFDRFFKIRNSIISNDKPYTFALIGLIHPNKGQDVAIKALSILVKYFSQVRLLIVGHGDNTKLKKLAEDLGVANKVEFWGHVDDPYKAYLASDVVLMCSKNEGMGRVTVEAMSACRPVIGYDNAGTSEIIQHEYTGMLYQGGHEELAICMRRFVENPAWAKQLGENAWHVARKEYSIEMYSKRIYEVLLSILAKKSEKSKYYIKH</sequence>